<reference evidence="1 2" key="1">
    <citation type="submission" date="2015-02" db="EMBL/GenBank/DDBJ databases">
        <title>Single-cell genomics of uncultivated deep-branching MTB reveals a conserved set of magnetosome genes.</title>
        <authorList>
            <person name="Kolinko S."/>
            <person name="Richter M."/>
            <person name="Glockner F.O."/>
            <person name="Brachmann A."/>
            <person name="Schuler D."/>
        </authorList>
    </citation>
    <scope>NUCLEOTIDE SEQUENCE [LARGE SCALE GENOMIC DNA]</scope>
    <source>
        <strain evidence="1">SKK-01</strain>
    </source>
</reference>
<gene>
    <name evidence="1" type="ORF">OMAG_002518</name>
</gene>
<evidence type="ECO:0008006" key="3">
    <source>
        <dbReference type="Google" id="ProtNLM"/>
    </source>
</evidence>
<proteinExistence type="predicted"/>
<keyword evidence="2" id="KW-1185">Reference proteome</keyword>
<protein>
    <recommendedName>
        <fullName evidence="3">Nucleoside 2-deoxyribosyltransferase</fullName>
    </recommendedName>
</protein>
<dbReference type="Gene3D" id="3.40.50.450">
    <property type="match status" value="1"/>
</dbReference>
<accession>A0A0F0CNM0</accession>
<comment type="caution">
    <text evidence="1">The sequence shown here is derived from an EMBL/GenBank/DDBJ whole genome shotgun (WGS) entry which is preliminary data.</text>
</comment>
<dbReference type="AlphaFoldDB" id="A0A0F0CNM0"/>
<evidence type="ECO:0000313" key="1">
    <source>
        <dbReference type="EMBL" id="KJJ83609.1"/>
    </source>
</evidence>
<dbReference type="EMBL" id="JYNY01000524">
    <property type="protein sequence ID" value="KJJ83609.1"/>
    <property type="molecule type" value="Genomic_DNA"/>
</dbReference>
<sequence length="330" mass="39150">MVDKCCFCEKKYERESQNGEFVYKFNCPCCGQYSITREIIDDKIFDNTCLSANYKNPHYLSSNDRNIFSGVLQRRKDKQNGQTLICQEYNNTLPDYKQYTLENIKEEVERINNMTVMDKINEFIKYIAQNSQCLDYTVEYSYSEFSKFYCKEEREIRAILKHLEENKIITYTKEPEEPEQPRVVLTVSGWNKYEELRQINEKSKKVFVAMWFDSTMNNTYKAIQEACKECGFEADRVDKTEHNEKICDKIISKIKESRFIIADFTGQRGGVYYEAGFAQGLGLDVIWTCRSRKSDTDNLHFDTRQYNHVLWKNEEDLKIQLIDRIKATIK</sequence>
<evidence type="ECO:0000313" key="2">
    <source>
        <dbReference type="Proteomes" id="UP000033428"/>
    </source>
</evidence>
<dbReference type="Proteomes" id="UP000033428">
    <property type="component" value="Unassembled WGS sequence"/>
</dbReference>
<name>A0A0F0CNM0_9BACT</name>
<organism evidence="1 2">
    <name type="scientific">Candidatus Omnitrophus magneticus</name>
    <dbReference type="NCBI Taxonomy" id="1609969"/>
    <lineage>
        <taxon>Bacteria</taxon>
        <taxon>Pseudomonadati</taxon>
        <taxon>Candidatus Omnitrophota</taxon>
        <taxon>Candidatus Omnitrophus</taxon>
    </lineage>
</organism>